<evidence type="ECO:0000259" key="2">
    <source>
        <dbReference type="Pfam" id="PF18431"/>
    </source>
</evidence>
<organism evidence="3 4">
    <name type="scientific">Saccharibacter floricola DSM 15669</name>
    <dbReference type="NCBI Taxonomy" id="1123227"/>
    <lineage>
        <taxon>Bacteria</taxon>
        <taxon>Pseudomonadati</taxon>
        <taxon>Pseudomonadota</taxon>
        <taxon>Alphaproteobacteria</taxon>
        <taxon>Acetobacterales</taxon>
        <taxon>Acetobacteraceae</taxon>
        <taxon>Saccharibacter</taxon>
    </lineage>
</organism>
<dbReference type="EMBL" id="BAQD01000008">
    <property type="protein sequence ID" value="GBQ05917.1"/>
    <property type="molecule type" value="Genomic_DNA"/>
</dbReference>
<accession>A0ABQ0NXP1</accession>
<feature type="compositionally biased region" description="Basic and acidic residues" evidence="1">
    <location>
        <begin position="27"/>
        <end position="52"/>
    </location>
</feature>
<comment type="caution">
    <text evidence="3">The sequence shown here is derived from an EMBL/GenBank/DDBJ whole genome shotgun (WGS) entry which is preliminary data.</text>
</comment>
<feature type="region of interest" description="Disordered" evidence="1">
    <location>
        <begin position="21"/>
        <end position="71"/>
    </location>
</feature>
<protein>
    <recommendedName>
        <fullName evidence="2">Bacterial CdiA-CT RNAse A domain-containing protein</fullName>
    </recommendedName>
</protein>
<dbReference type="Pfam" id="PF18431">
    <property type="entry name" value="RNAse_A_bac"/>
    <property type="match status" value="1"/>
</dbReference>
<keyword evidence="4" id="KW-1185">Reference proteome</keyword>
<evidence type="ECO:0000313" key="4">
    <source>
        <dbReference type="Proteomes" id="UP001062901"/>
    </source>
</evidence>
<feature type="domain" description="Bacterial CdiA-CT RNAse A" evidence="2">
    <location>
        <begin position="83"/>
        <end position="195"/>
    </location>
</feature>
<sequence length="197" mass="21223">MSKRGLSNVGKIVLHYIQGEGGASKKALAEGEKTTEKTLEEGKEPPLSGKEKEDEDIPPEFAAGSSSKIVPGGGLQAHEDLGGHLIERHVGKSIEYLQERLANTKWDDAVMSTFSDRATAERAISEALESPEGIEAITKALSSKKPIPLNYNMPYNVGGYLRKGDNALRGTKSIRIVLKKNPKSPSGWSILTGFPVP</sequence>
<dbReference type="InterPro" id="IPR041436">
    <property type="entry name" value="RNAse_A_bac"/>
</dbReference>
<proteinExistence type="predicted"/>
<dbReference type="Proteomes" id="UP001062901">
    <property type="component" value="Unassembled WGS sequence"/>
</dbReference>
<evidence type="ECO:0000313" key="3">
    <source>
        <dbReference type="EMBL" id="GBQ05917.1"/>
    </source>
</evidence>
<reference evidence="3" key="1">
    <citation type="submission" date="2013-04" db="EMBL/GenBank/DDBJ databases">
        <title>The genome sequencing project of 58 acetic acid bacteria.</title>
        <authorList>
            <person name="Okamoto-Kainuma A."/>
            <person name="Ishikawa M."/>
            <person name="Umino S."/>
            <person name="Koizumi Y."/>
            <person name="Shiwa Y."/>
            <person name="Yoshikawa H."/>
            <person name="Matsutani M."/>
            <person name="Matsushita K."/>
        </authorList>
    </citation>
    <scope>NUCLEOTIDE SEQUENCE</scope>
    <source>
        <strain evidence="3">DSM 15669</strain>
    </source>
</reference>
<evidence type="ECO:0000256" key="1">
    <source>
        <dbReference type="SAM" id="MobiDB-lite"/>
    </source>
</evidence>
<name>A0ABQ0NXP1_9PROT</name>
<gene>
    <name evidence="3" type="ORF">AA15669_0699</name>
</gene>
<dbReference type="CDD" id="cd20684">
    <property type="entry name" value="CdiA-CT_Yk_RNaseA-like"/>
    <property type="match status" value="1"/>
</dbReference>